<sequence>MIIRKFDRETAAEYLSLEYPACPEEFKSELIHRIADRDWKDANLPKATGIVVSNYIRHHLTVYEPLLKRYSLTRREARLWVSDRVNEITAQWRKGAPVRIKKKKRRRSRKPKS</sequence>
<dbReference type="InterPro" id="IPR018744">
    <property type="entry name" value="DUF2293"/>
</dbReference>
<comment type="caution">
    <text evidence="2">The sequence shown here is derived from an EMBL/GenBank/DDBJ whole genome shotgun (WGS) entry which is preliminary data.</text>
</comment>
<evidence type="ECO:0000259" key="1">
    <source>
        <dbReference type="Pfam" id="PF10056"/>
    </source>
</evidence>
<reference evidence="2 3" key="1">
    <citation type="submission" date="2015-12" db="EMBL/GenBank/DDBJ databases">
        <title>Genome sequence of the marine Rhodobacteraceae strain O3.65, Candidatus Tritonibacter horizontis.</title>
        <authorList>
            <person name="Poehlein A."/>
            <person name="Giebel H.A."/>
            <person name="Voget S."/>
            <person name="Brinkhoff T."/>
        </authorList>
    </citation>
    <scope>NUCLEOTIDE SEQUENCE [LARGE SCALE GENOMIC DNA]</scope>
    <source>
        <strain evidence="2 3">O3.65</strain>
    </source>
</reference>
<protein>
    <recommendedName>
        <fullName evidence="1">DUF2293 domain-containing protein</fullName>
    </recommendedName>
</protein>
<accession>A0A132BSX6</accession>
<evidence type="ECO:0000313" key="3">
    <source>
        <dbReference type="Proteomes" id="UP000068382"/>
    </source>
</evidence>
<dbReference type="AlphaFoldDB" id="A0A132BSX6"/>
<proteinExistence type="predicted"/>
<dbReference type="Proteomes" id="UP000068382">
    <property type="component" value="Unassembled WGS sequence"/>
</dbReference>
<feature type="domain" description="DUF2293" evidence="1">
    <location>
        <begin position="18"/>
        <end position="93"/>
    </location>
</feature>
<dbReference type="EMBL" id="LPUY01000095">
    <property type="protein sequence ID" value="KUP91515.1"/>
    <property type="molecule type" value="Genomic_DNA"/>
</dbReference>
<keyword evidence="3" id="KW-1185">Reference proteome</keyword>
<organism evidence="2 3">
    <name type="scientific">Tritonibacter horizontis</name>
    <dbReference type="NCBI Taxonomy" id="1768241"/>
    <lineage>
        <taxon>Bacteria</taxon>
        <taxon>Pseudomonadati</taxon>
        <taxon>Pseudomonadota</taxon>
        <taxon>Alphaproteobacteria</taxon>
        <taxon>Rhodobacterales</taxon>
        <taxon>Paracoccaceae</taxon>
        <taxon>Tritonibacter</taxon>
    </lineage>
</organism>
<gene>
    <name evidence="2" type="ORF">TRIHO_36780</name>
</gene>
<dbReference type="RefSeq" id="WP_082705197.1">
    <property type="nucleotide sequence ID" value="NZ_LPUY01000095.1"/>
</dbReference>
<name>A0A132BSX6_9RHOB</name>
<dbReference type="Pfam" id="PF10056">
    <property type="entry name" value="DUF2293"/>
    <property type="match status" value="1"/>
</dbReference>
<dbReference type="OrthoDB" id="1159372at2"/>
<evidence type="ECO:0000313" key="2">
    <source>
        <dbReference type="EMBL" id="KUP91515.1"/>
    </source>
</evidence>